<evidence type="ECO:0000256" key="1">
    <source>
        <dbReference type="ARBA" id="ARBA00010641"/>
    </source>
</evidence>
<dbReference type="GO" id="GO:0003899">
    <property type="term" value="F:DNA-directed RNA polymerase activity"/>
    <property type="evidence" value="ECO:0007669"/>
    <property type="project" value="UniProtKB-EC"/>
</dbReference>
<evidence type="ECO:0000259" key="8">
    <source>
        <dbReference type="Pfam" id="PF04542"/>
    </source>
</evidence>
<dbReference type="InterPro" id="IPR013249">
    <property type="entry name" value="RNA_pol_sigma70_r4_t2"/>
</dbReference>
<feature type="compositionally biased region" description="Basic and acidic residues" evidence="7">
    <location>
        <begin position="1"/>
        <end position="16"/>
    </location>
</feature>
<dbReference type="RefSeq" id="WP_330431872.1">
    <property type="nucleotide sequence ID" value="NZ_JAZDUF010000002.1"/>
</dbReference>
<sequence>MDVEEQNRSPGGDRVDLTSARAGDPDAFTRLVEPHRIALQTHCYAMLGSSHDADDAVQDTLLRAWRHLGSYAGRAPFGGWLHRIATNTCLTALEQRSKRFIPVDLADREPMESGDGLAGHQTAEAMRPGPLPTAWWPSERVELREAVELAFAAALQHVPPRQRAVLLLRDVLGYNARETADMLDTTPTAVDSALAHARRTVASRVGELSQQRTIRALGDRAVRDLVARYTDALESGHVEQILALLTDDAEWSMPPSTASFRGHQAITEFLVDGPLRHRWRHLPTSLNAQPAVACYCWDDSAGQYRAHVVDVLTVRDNRIAAVTAFIDPSLFDVLGLPPALSSKVRS</sequence>
<dbReference type="EMBL" id="JAZDUF010000002">
    <property type="protein sequence ID" value="MEE3850196.1"/>
    <property type="molecule type" value="Genomic_DNA"/>
</dbReference>
<evidence type="ECO:0000259" key="9">
    <source>
        <dbReference type="Pfam" id="PF08281"/>
    </source>
</evidence>
<evidence type="ECO:0000256" key="3">
    <source>
        <dbReference type="ARBA" id="ARBA00023015"/>
    </source>
</evidence>
<feature type="domain" description="RNA polymerase sigma factor 70 region 4 type 2" evidence="9">
    <location>
        <begin position="150"/>
        <end position="200"/>
    </location>
</feature>
<dbReference type="InterPro" id="IPR013324">
    <property type="entry name" value="RNA_pol_sigma_r3/r4-like"/>
</dbReference>
<dbReference type="InterPro" id="IPR014284">
    <property type="entry name" value="RNA_pol_sigma-70_dom"/>
</dbReference>
<dbReference type="NCBIfam" id="TIGR02937">
    <property type="entry name" value="sigma70-ECF"/>
    <property type="match status" value="1"/>
</dbReference>
<feature type="domain" description="SnoaL-like" evidence="10">
    <location>
        <begin position="226"/>
        <end position="321"/>
    </location>
</feature>
<dbReference type="CDD" id="cd00531">
    <property type="entry name" value="NTF2_like"/>
    <property type="match status" value="1"/>
</dbReference>
<dbReference type="PANTHER" id="PTHR43133">
    <property type="entry name" value="RNA POLYMERASE ECF-TYPE SIGMA FACTO"/>
    <property type="match status" value="1"/>
</dbReference>
<dbReference type="Gene3D" id="1.10.10.10">
    <property type="entry name" value="Winged helix-like DNA-binding domain superfamily/Winged helix DNA-binding domain"/>
    <property type="match status" value="1"/>
</dbReference>
<protein>
    <submittedName>
        <fullName evidence="11">RNA polymerase subunit sigma-70</fullName>
        <ecNumber evidence="11">2.7.7.6</ecNumber>
    </submittedName>
</protein>
<keyword evidence="3" id="KW-0805">Transcription regulation</keyword>
<keyword evidence="5" id="KW-0238">DNA-binding</keyword>
<dbReference type="Gene3D" id="1.10.1740.10">
    <property type="match status" value="1"/>
</dbReference>
<dbReference type="PANTHER" id="PTHR43133:SF65">
    <property type="entry name" value="ECF RNA POLYMERASE SIGMA FACTOR SIGG"/>
    <property type="match status" value="1"/>
</dbReference>
<comment type="similarity">
    <text evidence="1">Belongs to the sigma-70 factor family. ECF subfamily.</text>
</comment>
<dbReference type="SUPFAM" id="SSF54427">
    <property type="entry name" value="NTF2-like"/>
    <property type="match status" value="1"/>
</dbReference>
<dbReference type="NCBIfam" id="NF006089">
    <property type="entry name" value="PRK08241.1"/>
    <property type="match status" value="1"/>
</dbReference>
<dbReference type="Proteomes" id="UP001347146">
    <property type="component" value="Unassembled WGS sequence"/>
</dbReference>
<reference evidence="11 12" key="1">
    <citation type="submission" date="2024-01" db="EMBL/GenBank/DDBJ databases">
        <title>Draft genome sequence of Gordonia sp. LSe1-13.</title>
        <authorList>
            <person name="Suphannarot A."/>
            <person name="Mingma R."/>
        </authorList>
    </citation>
    <scope>NUCLEOTIDE SEQUENCE [LARGE SCALE GENOMIC DNA]</scope>
    <source>
        <strain evidence="11 12">LSe1-13</strain>
    </source>
</reference>
<evidence type="ECO:0000313" key="11">
    <source>
        <dbReference type="EMBL" id="MEE3850196.1"/>
    </source>
</evidence>
<dbReference type="InterPro" id="IPR039425">
    <property type="entry name" value="RNA_pol_sigma-70-like"/>
</dbReference>
<evidence type="ECO:0000256" key="5">
    <source>
        <dbReference type="ARBA" id="ARBA00023125"/>
    </source>
</evidence>
<comment type="subunit">
    <text evidence="2">Interacts transiently with the RNA polymerase catalytic core formed by RpoA, RpoB, RpoC and RpoZ (2 alpha, 1 beta, 1 beta' and 1 omega subunit) to form the RNA polymerase holoenzyme that can initiate transcription.</text>
</comment>
<dbReference type="NCBIfam" id="TIGR02960">
    <property type="entry name" value="SigX5"/>
    <property type="match status" value="1"/>
</dbReference>
<dbReference type="Gene3D" id="3.10.450.50">
    <property type="match status" value="1"/>
</dbReference>
<feature type="domain" description="RNA polymerase sigma-70 region 2" evidence="8">
    <location>
        <begin position="31"/>
        <end position="98"/>
    </location>
</feature>
<keyword evidence="4" id="KW-0731">Sigma factor</keyword>
<evidence type="ECO:0000256" key="2">
    <source>
        <dbReference type="ARBA" id="ARBA00011344"/>
    </source>
</evidence>
<evidence type="ECO:0000256" key="7">
    <source>
        <dbReference type="SAM" id="MobiDB-lite"/>
    </source>
</evidence>
<evidence type="ECO:0000313" key="12">
    <source>
        <dbReference type="Proteomes" id="UP001347146"/>
    </source>
</evidence>
<dbReference type="InterPro" id="IPR013325">
    <property type="entry name" value="RNA_pol_sigma_r2"/>
</dbReference>
<keyword evidence="12" id="KW-1185">Reference proteome</keyword>
<dbReference type="InterPro" id="IPR032710">
    <property type="entry name" value="NTF2-like_dom_sf"/>
</dbReference>
<dbReference type="Pfam" id="PF04542">
    <property type="entry name" value="Sigma70_r2"/>
    <property type="match status" value="1"/>
</dbReference>
<dbReference type="InterPro" id="IPR007627">
    <property type="entry name" value="RNA_pol_sigma70_r2"/>
</dbReference>
<evidence type="ECO:0000256" key="6">
    <source>
        <dbReference type="ARBA" id="ARBA00023163"/>
    </source>
</evidence>
<accession>A0ABU7MAV6</accession>
<dbReference type="SUPFAM" id="SSF88659">
    <property type="entry name" value="Sigma3 and sigma4 domains of RNA polymerase sigma factors"/>
    <property type="match status" value="1"/>
</dbReference>
<evidence type="ECO:0000256" key="4">
    <source>
        <dbReference type="ARBA" id="ARBA00023082"/>
    </source>
</evidence>
<dbReference type="SUPFAM" id="SSF88946">
    <property type="entry name" value="Sigma2 domain of RNA polymerase sigma factors"/>
    <property type="match status" value="1"/>
</dbReference>
<proteinExistence type="inferred from homology"/>
<keyword evidence="11" id="KW-0808">Transferase</keyword>
<dbReference type="InterPro" id="IPR037401">
    <property type="entry name" value="SnoaL-like"/>
</dbReference>
<comment type="caution">
    <text evidence="11">The sequence shown here is derived from an EMBL/GenBank/DDBJ whole genome shotgun (WGS) entry which is preliminary data.</text>
</comment>
<dbReference type="InterPro" id="IPR014305">
    <property type="entry name" value="RNA_pol_sigma-G_actinobac"/>
</dbReference>
<dbReference type="InterPro" id="IPR036388">
    <property type="entry name" value="WH-like_DNA-bd_sf"/>
</dbReference>
<gene>
    <name evidence="11" type="ORF">VZC37_07610</name>
</gene>
<feature type="region of interest" description="Disordered" evidence="7">
    <location>
        <begin position="1"/>
        <end position="21"/>
    </location>
</feature>
<organism evidence="11 12">
    <name type="scientific">Gordonia sesuvii</name>
    <dbReference type="NCBI Taxonomy" id="3116777"/>
    <lineage>
        <taxon>Bacteria</taxon>
        <taxon>Bacillati</taxon>
        <taxon>Actinomycetota</taxon>
        <taxon>Actinomycetes</taxon>
        <taxon>Mycobacteriales</taxon>
        <taxon>Gordoniaceae</taxon>
        <taxon>Gordonia</taxon>
    </lineage>
</organism>
<dbReference type="EC" id="2.7.7.6" evidence="11"/>
<keyword evidence="6" id="KW-0804">Transcription</keyword>
<name>A0ABU7MAV6_9ACTN</name>
<dbReference type="Pfam" id="PF12680">
    <property type="entry name" value="SnoaL_2"/>
    <property type="match status" value="1"/>
</dbReference>
<dbReference type="Pfam" id="PF08281">
    <property type="entry name" value="Sigma70_r4_2"/>
    <property type="match status" value="1"/>
</dbReference>
<keyword evidence="11" id="KW-0548">Nucleotidyltransferase</keyword>
<evidence type="ECO:0000259" key="10">
    <source>
        <dbReference type="Pfam" id="PF12680"/>
    </source>
</evidence>